<keyword evidence="4" id="KW-1185">Reference proteome</keyword>
<evidence type="ECO:0000256" key="1">
    <source>
        <dbReference type="SAM" id="SignalP"/>
    </source>
</evidence>
<feature type="chain" id="PRO_5035159032" description="SCP domain-containing protein" evidence="1">
    <location>
        <begin position="23"/>
        <end position="206"/>
    </location>
</feature>
<feature type="domain" description="SCP" evidence="2">
    <location>
        <begin position="26"/>
        <end position="178"/>
    </location>
</feature>
<keyword evidence="1" id="KW-0732">Signal</keyword>
<evidence type="ECO:0000313" key="4">
    <source>
        <dbReference type="Proteomes" id="UP000708208"/>
    </source>
</evidence>
<dbReference type="OrthoDB" id="7870438at2759"/>
<dbReference type="CDD" id="cd05382">
    <property type="entry name" value="CAP_GAPR1-like"/>
    <property type="match status" value="1"/>
</dbReference>
<gene>
    <name evidence="3" type="ORF">AFUS01_LOCUS19129</name>
</gene>
<dbReference type="PROSITE" id="PS01009">
    <property type="entry name" value="CRISP_1"/>
    <property type="match status" value="1"/>
</dbReference>
<dbReference type="EMBL" id="CAJVCH010195293">
    <property type="protein sequence ID" value="CAG7730486.1"/>
    <property type="molecule type" value="Genomic_DNA"/>
</dbReference>
<dbReference type="GO" id="GO:0005576">
    <property type="term" value="C:extracellular region"/>
    <property type="evidence" value="ECO:0007669"/>
    <property type="project" value="InterPro"/>
</dbReference>
<dbReference type="Proteomes" id="UP000708208">
    <property type="component" value="Unassembled WGS sequence"/>
</dbReference>
<sequence>MAWKLAIVIIAVLSALQHFVAADFEPFKRAIFEEHNKLRALHQAPPLEFNSELSESAQVEAERYLKQLLKHFKRKQKFYPKSGNPDDQSYNDNTWASLACSESTLNVNWVLTKWMEEEKAYNWTNNYFDKNTGHFTQMIWKSTEDLGIGVAVATGLGYKFKYGTVVVLRYSPPGNVLDPDAFASNVLPPIHPLPDRPDSDSDSDEY</sequence>
<name>A0A8J2K8Q4_9HEXA</name>
<dbReference type="Pfam" id="PF00188">
    <property type="entry name" value="CAP"/>
    <property type="match status" value="1"/>
</dbReference>
<proteinExistence type="predicted"/>
<dbReference type="SMART" id="SM00198">
    <property type="entry name" value="SCP"/>
    <property type="match status" value="1"/>
</dbReference>
<evidence type="ECO:0000313" key="3">
    <source>
        <dbReference type="EMBL" id="CAG7730486.1"/>
    </source>
</evidence>
<protein>
    <recommendedName>
        <fullName evidence="2">SCP domain-containing protein</fullName>
    </recommendedName>
</protein>
<dbReference type="InterPro" id="IPR034113">
    <property type="entry name" value="SCP_GAPR1-like"/>
</dbReference>
<evidence type="ECO:0000259" key="2">
    <source>
        <dbReference type="SMART" id="SM00198"/>
    </source>
</evidence>
<reference evidence="3" key="1">
    <citation type="submission" date="2021-06" db="EMBL/GenBank/DDBJ databases">
        <authorList>
            <person name="Hodson N. C."/>
            <person name="Mongue J. A."/>
            <person name="Jaron S. K."/>
        </authorList>
    </citation>
    <scope>NUCLEOTIDE SEQUENCE</scope>
</reference>
<feature type="signal peptide" evidence="1">
    <location>
        <begin position="1"/>
        <end position="22"/>
    </location>
</feature>
<dbReference type="InterPro" id="IPR014044">
    <property type="entry name" value="CAP_dom"/>
</dbReference>
<dbReference type="InterPro" id="IPR018244">
    <property type="entry name" value="Allrgn_V5/Tpx1_CS"/>
</dbReference>
<dbReference type="AlphaFoldDB" id="A0A8J2K8Q4"/>
<comment type="caution">
    <text evidence="3">The sequence shown here is derived from an EMBL/GenBank/DDBJ whole genome shotgun (WGS) entry which is preliminary data.</text>
</comment>
<dbReference type="PANTHER" id="PTHR10334">
    <property type="entry name" value="CYSTEINE-RICH SECRETORY PROTEIN-RELATED"/>
    <property type="match status" value="1"/>
</dbReference>
<dbReference type="InterPro" id="IPR001283">
    <property type="entry name" value="CRISP-related"/>
</dbReference>
<organism evidence="3 4">
    <name type="scientific">Allacma fusca</name>
    <dbReference type="NCBI Taxonomy" id="39272"/>
    <lineage>
        <taxon>Eukaryota</taxon>
        <taxon>Metazoa</taxon>
        <taxon>Ecdysozoa</taxon>
        <taxon>Arthropoda</taxon>
        <taxon>Hexapoda</taxon>
        <taxon>Collembola</taxon>
        <taxon>Symphypleona</taxon>
        <taxon>Sminthuridae</taxon>
        <taxon>Allacma</taxon>
    </lineage>
</organism>
<accession>A0A8J2K8Q4</accession>